<feature type="transmembrane region" description="Helical" evidence="1">
    <location>
        <begin position="142"/>
        <end position="167"/>
    </location>
</feature>
<gene>
    <name evidence="3" type="ORF">EJN92_21155</name>
</gene>
<dbReference type="OrthoDB" id="5296274at2"/>
<accession>A0A3S9HQ91</accession>
<evidence type="ECO:0000259" key="2">
    <source>
        <dbReference type="Pfam" id="PF09835"/>
    </source>
</evidence>
<protein>
    <submittedName>
        <fullName evidence="3">DUF2062 domain-containing protein</fullName>
    </submittedName>
</protein>
<keyword evidence="1" id="KW-0812">Transmembrane</keyword>
<dbReference type="KEGG" id="upv:EJN92_21155"/>
<keyword evidence="1" id="KW-1133">Transmembrane helix</keyword>
<dbReference type="PANTHER" id="PTHR40547">
    <property type="entry name" value="SLL0298 PROTEIN"/>
    <property type="match status" value="1"/>
</dbReference>
<dbReference type="AlphaFoldDB" id="A0A3S9HQ91"/>
<proteinExistence type="predicted"/>
<name>A0A3S9HQ91_9BURK</name>
<dbReference type="EMBL" id="CP034464">
    <property type="protein sequence ID" value="AZP14286.1"/>
    <property type="molecule type" value="Genomic_DNA"/>
</dbReference>
<feature type="transmembrane region" description="Helical" evidence="1">
    <location>
        <begin position="41"/>
        <end position="59"/>
    </location>
</feature>
<reference evidence="3 4" key="1">
    <citation type="journal article" date="2011" name="Int. J. Syst. Evol. Microbiol.">
        <title>Description of Undibacterium oligocarboniphilum sp. nov., isolated from purified water, and Undibacterium pigrum strain CCUG 49012 as the type strain of Undibacterium parvum sp. nov., and emended descriptions of the genus Undibacterium and the species Undibacterium pigrum.</title>
        <authorList>
            <person name="Eder W."/>
            <person name="Wanner G."/>
            <person name="Ludwig W."/>
            <person name="Busse H.J."/>
            <person name="Ziemke-Kageler F."/>
            <person name="Lang E."/>
        </authorList>
    </citation>
    <scope>NUCLEOTIDE SEQUENCE [LARGE SCALE GENOMIC DNA]</scope>
    <source>
        <strain evidence="3 4">DSM 23061</strain>
    </source>
</reference>
<evidence type="ECO:0000313" key="3">
    <source>
        <dbReference type="EMBL" id="AZP14286.1"/>
    </source>
</evidence>
<dbReference type="Proteomes" id="UP000275663">
    <property type="component" value="Chromosome"/>
</dbReference>
<dbReference type="Pfam" id="PF09835">
    <property type="entry name" value="DUF2062"/>
    <property type="match status" value="1"/>
</dbReference>
<feature type="domain" description="DUF2062" evidence="2">
    <location>
        <begin position="23"/>
        <end position="171"/>
    </location>
</feature>
<dbReference type="PANTHER" id="PTHR40547:SF1">
    <property type="entry name" value="SLL0298 PROTEIN"/>
    <property type="match status" value="1"/>
</dbReference>
<keyword evidence="4" id="KW-1185">Reference proteome</keyword>
<dbReference type="InterPro" id="IPR018639">
    <property type="entry name" value="DUF2062"/>
</dbReference>
<organism evidence="3 4">
    <name type="scientific">Undibacterium parvum</name>
    <dbReference type="NCBI Taxonomy" id="401471"/>
    <lineage>
        <taxon>Bacteria</taxon>
        <taxon>Pseudomonadati</taxon>
        <taxon>Pseudomonadota</taxon>
        <taxon>Betaproteobacteria</taxon>
        <taxon>Burkholderiales</taxon>
        <taxon>Oxalobacteraceae</taxon>
        <taxon>Undibacterium</taxon>
    </lineage>
</organism>
<evidence type="ECO:0000313" key="4">
    <source>
        <dbReference type="Proteomes" id="UP000275663"/>
    </source>
</evidence>
<evidence type="ECO:0000256" key="1">
    <source>
        <dbReference type="SAM" id="Phobius"/>
    </source>
</evidence>
<keyword evidence="1" id="KW-0472">Membrane</keyword>
<dbReference type="RefSeq" id="WP_126129647.1">
    <property type="nucleotide sequence ID" value="NZ_CP034464.1"/>
</dbReference>
<sequence>MPKKLLQRYLPKRETLGQYQLTRRFAPFLNRIELWSVKRNLIAGGLALGLFCGMIPGPLQMLAAISFAIVLRVNLPAAVLGTCFSNPFTIVPLYMLAYTLGLWCMGDAGASNLPSFPASDWQHPQLLWSAWSEWLLASGQPLLIGILLLAVLLALAGYILVQVSWRLNVLHALRRRRYNRLQLARGD</sequence>